<dbReference type="SUPFAM" id="SSF49265">
    <property type="entry name" value="Fibronectin type III"/>
    <property type="match status" value="1"/>
</dbReference>
<dbReference type="RefSeq" id="WP_210665484.1">
    <property type="nucleotide sequence ID" value="NZ_JAGFBV010000006.1"/>
</dbReference>
<feature type="domain" description="Fibronectin type-III" evidence="1">
    <location>
        <begin position="289"/>
        <end position="381"/>
    </location>
</feature>
<sequence length="1726" mass="192244">MKNFFRTILLFTLFCFPFGGWGAYAQLYPVQITTVFNSPYSVKISDYATSMDTKMQLLINPTDIAISQRQVRLKLYIQGNGLNVQSSDYIQGQRPIFINGGELQTLTNTDISALFRLENLQGISAAQYANGLPDGMYSFCFEMYDFATNQKISQKSCASLYLILNDPPLLNTPQKNEQIASTEFPNILFTWTPRQINATNISYKFELKQLIDPTLDPQIGFQMSPILYEETLFSTALLYNLSMPILTPGMRYAWRVRAISTTGLSENAVFKNDGYSEIYSFKYTSSCTAPTFLLSESQSSKSVKITWEGVPEHTRYQVQYKKQDVPNAQWFSTNSLNTQSLITNLEPGVTYQFRVGSSCDPAADGVQSFTYSGISNFTIPTETSGVAAYNCGIIPQINIENQKPLTNLIQSETFKAGDFPVTILELQGENSPYSGKGYIIVPYLADTKIAVEFNNIVINTDYQLISGIVETSYNPEWKNVGDVEDFTGEGQGGQIEETVPFIIKDIVINANGDIVVNGIDGQQVTIPGGKDTVITDSGVIDADGKVIVPPKVYTVDSAGNGSNQGVVVAEGGKPTPENTDGVDKSGQATAFTAKGISIAFSGNGSKYAFDVMPEKATAALQKLYKKVGDVALPYKAVINGDTDTVLATVNITDASVKADSIVFKTQNGAKINFTRNDKVFVLNVKGSFSYAEEQILATIKQGKKWKVIGAFMLVHISRKEVNVALVPTDDTSRNKLDKIIANTQAIYDKVGVKINFKKEEVLNIDSASGDTIKTEKNTLTSTYSAEQQNINALYHGTDNSYVLFITNKPSSTGQDGYMRLNGQFGYVFPSNNETFGLKTPAHELGHGIFKLEHPFETYKTSESSTNLLMDYSEGTVLNHQDWKQINDPAFKLYAFQSQASGEQNKYAHLALTPSGIVIDEFYLNSERIAIVFVVTKNYTINTIKYNDKNYEWSSTAKAFINGSEKIIPKKVSKTINNKVNLFRSRGDGCTYDYVLIEWNTEDEKVKDINARVQEKLKSFADYDWKLSPLDIKDASCSNNFAQELLERDQKACSSSEIQDGVAELKEAMKLTDGEKVATSVNNACMSAIRNLTYTEIESLIKIIATQTDIKERSELAILRLMSAIKTDNYANYYTFLEKDTNKVLKKLIDEIDDVSVYFLTDKKNYTNFIGALVTMFNQAPKSIESRWPKETDNFAKIVINLEGIDYSSDTSSIFSPVFTSKCNDGEYNKSTGNITVNDIYTTYIYNTFDFKGSGVKKIEHIEVIEEVSPLTPIIIVPKQGKLPLVATALGDNNLGDNSYIVPAIFLKYQKDKIRNDYIEKGIITALDIATIYLSGGTALAAKVTWIRRAWAMAEVAGAVGNIAVNTETIDPKSNLGKAINAYNIGMGVIGLKNVAVGGYKFVSSLPATTKALLRENKGIRSLLIAHYTEWRSLTTNIDKLSSAERKLITEQEEVWKVLGFVDKLGDMVYKNVKFEDFTSTVSDFAKGAKSEIAQEAYKLWGENKWDELYDLFKNNKLNDWGGINWPPFSGFAKINEIISAKNYKFRIDRFQKESSLGGGFGSPILKNSEGVDDLVYTYDSRMLSDKISEGMYYFVFQMSDKAVDVELKIGDVAPWFKKQMNLAGEQIEFSKKLHVMDATYFKNLEAKVFVNGKWRNCVIEGKGVITELQVAFNKLPIDVSDDLVDYINSSSKVLSDFKEAQKAGKLDEMVTSFEIFRKNNIKKPCL</sequence>
<name>A0A940X749_9FLAO</name>
<organism evidence="2 3">
    <name type="scientific">Flavobacterium geliluteum</name>
    <dbReference type="NCBI Taxonomy" id="2816120"/>
    <lineage>
        <taxon>Bacteria</taxon>
        <taxon>Pseudomonadati</taxon>
        <taxon>Bacteroidota</taxon>
        <taxon>Flavobacteriia</taxon>
        <taxon>Flavobacteriales</taxon>
        <taxon>Flavobacteriaceae</taxon>
        <taxon>Flavobacterium</taxon>
    </lineage>
</organism>
<comment type="caution">
    <text evidence="2">The sequence shown here is derived from an EMBL/GenBank/DDBJ whole genome shotgun (WGS) entry which is preliminary data.</text>
</comment>
<evidence type="ECO:0000313" key="2">
    <source>
        <dbReference type="EMBL" id="MBP4137445.1"/>
    </source>
</evidence>
<proteinExistence type="predicted"/>
<gene>
    <name evidence="2" type="ORF">J3495_05045</name>
</gene>
<dbReference type="PROSITE" id="PS50853">
    <property type="entry name" value="FN3"/>
    <property type="match status" value="1"/>
</dbReference>
<dbReference type="EMBL" id="JAGFBV010000006">
    <property type="protein sequence ID" value="MBP4137445.1"/>
    <property type="molecule type" value="Genomic_DNA"/>
</dbReference>
<reference evidence="2 3" key="1">
    <citation type="submission" date="2021-03" db="EMBL/GenBank/DDBJ databases">
        <title>Flavobacterium Flabelliformis Sp. Nov. And Flavobacterium Geliluteum Sp. Nov., Two Novel Multidrug Resistant Psychrophilic Species Isolated From Antarctica.</title>
        <authorList>
            <person name="Kralova S."/>
            <person name="Busse H.J."/>
            <person name="Bezdicek M."/>
            <person name="Nykrynova M."/>
            <person name="Kroupova E."/>
            <person name="Krsek D."/>
            <person name="Sedlacek I."/>
        </authorList>
    </citation>
    <scope>NUCLEOTIDE SEQUENCE [LARGE SCALE GENOMIC DNA]</scope>
    <source>
        <strain evidence="2 3">P7388</strain>
    </source>
</reference>
<evidence type="ECO:0000259" key="1">
    <source>
        <dbReference type="PROSITE" id="PS50853"/>
    </source>
</evidence>
<dbReference type="InterPro" id="IPR003961">
    <property type="entry name" value="FN3_dom"/>
</dbReference>
<evidence type="ECO:0000313" key="3">
    <source>
        <dbReference type="Proteomes" id="UP000675047"/>
    </source>
</evidence>
<accession>A0A940X749</accession>
<dbReference type="Gene3D" id="2.60.40.10">
    <property type="entry name" value="Immunoglobulins"/>
    <property type="match status" value="2"/>
</dbReference>
<dbReference type="Proteomes" id="UP000675047">
    <property type="component" value="Unassembled WGS sequence"/>
</dbReference>
<protein>
    <submittedName>
        <fullName evidence="2">Fibronectin type III domain-containing protein</fullName>
    </submittedName>
</protein>
<dbReference type="Pfam" id="PF00041">
    <property type="entry name" value="fn3"/>
    <property type="match status" value="1"/>
</dbReference>
<dbReference type="CDD" id="cd00063">
    <property type="entry name" value="FN3"/>
    <property type="match status" value="1"/>
</dbReference>
<dbReference type="InterPro" id="IPR013783">
    <property type="entry name" value="Ig-like_fold"/>
</dbReference>
<keyword evidence="3" id="KW-1185">Reference proteome</keyword>
<dbReference type="SMART" id="SM00060">
    <property type="entry name" value="FN3"/>
    <property type="match status" value="2"/>
</dbReference>
<dbReference type="InterPro" id="IPR036116">
    <property type="entry name" value="FN3_sf"/>
</dbReference>